<dbReference type="Gene3D" id="3.40.50.300">
    <property type="entry name" value="P-loop containing nucleotide triphosphate hydrolases"/>
    <property type="match status" value="1"/>
</dbReference>
<evidence type="ECO:0000256" key="2">
    <source>
        <dbReference type="ARBA" id="ARBA00022840"/>
    </source>
</evidence>
<organism evidence="6 7">
    <name type="scientific">Kangiella geojedonensis</name>
    <dbReference type="NCBI Taxonomy" id="914150"/>
    <lineage>
        <taxon>Bacteria</taxon>
        <taxon>Pseudomonadati</taxon>
        <taxon>Pseudomonadota</taxon>
        <taxon>Gammaproteobacteria</taxon>
        <taxon>Kangiellales</taxon>
        <taxon>Kangiellaceae</taxon>
        <taxon>Kangiella</taxon>
    </lineage>
</organism>
<dbReference type="STRING" id="914150.TQ33_2111"/>
<keyword evidence="1" id="KW-0547">Nucleotide-binding</keyword>
<evidence type="ECO:0000313" key="6">
    <source>
        <dbReference type="EMBL" id="AKE53040.1"/>
    </source>
</evidence>
<dbReference type="InterPro" id="IPR003959">
    <property type="entry name" value="ATPase_AAA_core"/>
</dbReference>
<dbReference type="Proteomes" id="UP000034071">
    <property type="component" value="Chromosome"/>
</dbReference>
<dbReference type="AlphaFoldDB" id="A0A0F6TS92"/>
<dbReference type="EMBL" id="CP010975">
    <property type="protein sequence ID" value="AKE53040.1"/>
    <property type="molecule type" value="Genomic_DNA"/>
</dbReference>
<keyword evidence="2" id="KW-0067">ATP-binding</keyword>
<dbReference type="SMART" id="SM00382">
    <property type="entry name" value="AAA"/>
    <property type="match status" value="1"/>
</dbReference>
<dbReference type="InterPro" id="IPR003593">
    <property type="entry name" value="AAA+_ATPase"/>
</dbReference>
<name>A0A0F6TS92_9GAMM</name>
<reference evidence="6 7" key="1">
    <citation type="submission" date="2015-02" db="EMBL/GenBank/DDBJ databases">
        <title>Complete genome sequence of Kangiella geojedonensis strain YCS-5T.</title>
        <authorList>
            <person name="Kim K.M."/>
        </authorList>
    </citation>
    <scope>NUCLEOTIDE SEQUENCE [LARGE SCALE GENOMIC DNA]</scope>
    <source>
        <strain evidence="6 7">YCS-5</strain>
    </source>
</reference>
<dbReference type="GO" id="GO:0005524">
    <property type="term" value="F:ATP binding"/>
    <property type="evidence" value="ECO:0007669"/>
    <property type="project" value="UniProtKB-KW"/>
</dbReference>
<sequence length="504" mass="56782">MASITEQNDLHILIRSKNPILVIETHEENRAMQLINQVAFNMNKPVFGWHLTEGLRRLEVKGDHFAPLKDTQAAEDCLSHIKRMEREGLYVLFDMHPFINAEHPQNTRLLRDIALNYPKAKQTIILISYKLSLPDELKRLSRSFSLKLPDAEEIEGIIRKEAARWGVRNPDKRVRTDKKLLARLVKNLGGLTWADAEQMVRNLIYDDGVISEAEVEEVNQARYKLLDLDGAVHYEYETAHFAEVGGMVNLKKWLQLRQKVFLSGGDGKLEKIGLDIPKGILLMGVQGSGKSLAAKAVAGMWEIPLLRLDFGALYNKWHGESEKNLREALSLSQTMSPCVLWLDEIEKGLSTSDSDGGTSKRMLGTLLTFMQENDSPVFFVATANDISALPPELIRKGRFDELFFVDLPDSMARQEIFRIHLEKRNLSGVNFDLVLLSDKTEGFSGAEIEQAIVASIYAAHYQGCSLTTDMILDEIAQTKPLSVVMAEKISALRAWADERAVKAN</sequence>
<dbReference type="KEGG" id="kge:TQ33_2111"/>
<dbReference type="SUPFAM" id="SSF52540">
    <property type="entry name" value="P-loop containing nucleoside triphosphate hydrolases"/>
    <property type="match status" value="1"/>
</dbReference>
<dbReference type="GO" id="GO:0016887">
    <property type="term" value="F:ATP hydrolysis activity"/>
    <property type="evidence" value="ECO:0007669"/>
    <property type="project" value="InterPro"/>
</dbReference>
<accession>A0A0F6TS92</accession>
<dbReference type="Pfam" id="PF00004">
    <property type="entry name" value="AAA"/>
    <property type="match status" value="1"/>
</dbReference>
<evidence type="ECO:0000313" key="7">
    <source>
        <dbReference type="Proteomes" id="UP000034071"/>
    </source>
</evidence>
<evidence type="ECO:0000256" key="3">
    <source>
        <dbReference type="ARBA" id="ARBA00038088"/>
    </source>
</evidence>
<comment type="similarity">
    <text evidence="3">Belongs to the AAA ATPase family. Highly divergent.</text>
</comment>
<dbReference type="RefSeq" id="WP_179944371.1">
    <property type="nucleotide sequence ID" value="NZ_CP010975.1"/>
</dbReference>
<dbReference type="InterPro" id="IPR027417">
    <property type="entry name" value="P-loop_NTPase"/>
</dbReference>
<protein>
    <recommendedName>
        <fullName evidence="4">Uncharacterized AAA domain-containing protein ycf46</fullName>
    </recommendedName>
</protein>
<dbReference type="HOGENOM" id="CLU_023673_0_0_6"/>
<dbReference type="InterPro" id="IPR052381">
    <property type="entry name" value="AAA_domain_protein"/>
</dbReference>
<evidence type="ECO:0000256" key="1">
    <source>
        <dbReference type="ARBA" id="ARBA00022741"/>
    </source>
</evidence>
<keyword evidence="7" id="KW-1185">Reference proteome</keyword>
<dbReference type="PATRIC" id="fig|914150.5.peg.2140"/>
<feature type="domain" description="AAA+ ATPase" evidence="5">
    <location>
        <begin position="276"/>
        <end position="409"/>
    </location>
</feature>
<dbReference type="Gene3D" id="1.10.8.60">
    <property type="match status" value="1"/>
</dbReference>
<dbReference type="PANTHER" id="PTHR42960:SF1">
    <property type="entry name" value="YCF46 PROTEIN"/>
    <property type="match status" value="1"/>
</dbReference>
<evidence type="ECO:0000256" key="4">
    <source>
        <dbReference type="ARBA" id="ARBA00040480"/>
    </source>
</evidence>
<dbReference type="PANTHER" id="PTHR42960">
    <property type="entry name" value="YCF46 PROTEIN"/>
    <property type="match status" value="1"/>
</dbReference>
<evidence type="ECO:0000259" key="5">
    <source>
        <dbReference type="SMART" id="SM00382"/>
    </source>
</evidence>
<gene>
    <name evidence="6" type="ORF">TQ33_2111</name>
</gene>
<proteinExistence type="inferred from homology"/>